<evidence type="ECO:0000313" key="1">
    <source>
        <dbReference type="EMBL" id="GFU43581.1"/>
    </source>
</evidence>
<keyword evidence="2" id="KW-1185">Reference proteome</keyword>
<dbReference type="AlphaFoldDB" id="A0A8X6QYD6"/>
<accession>A0A8X6QYD6</accession>
<gene>
    <name evidence="1" type="ORF">NPIL_561141</name>
</gene>
<organism evidence="1 2">
    <name type="scientific">Nephila pilipes</name>
    <name type="common">Giant wood spider</name>
    <name type="synonym">Nephila maculata</name>
    <dbReference type="NCBI Taxonomy" id="299642"/>
    <lineage>
        <taxon>Eukaryota</taxon>
        <taxon>Metazoa</taxon>
        <taxon>Ecdysozoa</taxon>
        <taxon>Arthropoda</taxon>
        <taxon>Chelicerata</taxon>
        <taxon>Arachnida</taxon>
        <taxon>Araneae</taxon>
        <taxon>Araneomorphae</taxon>
        <taxon>Entelegynae</taxon>
        <taxon>Araneoidea</taxon>
        <taxon>Nephilidae</taxon>
        <taxon>Nephila</taxon>
    </lineage>
</organism>
<evidence type="ECO:0000313" key="2">
    <source>
        <dbReference type="Proteomes" id="UP000887013"/>
    </source>
</evidence>
<sequence length="98" mass="11285">MGAFARVRSLRSRTFQNVDEENRNLVSRDCVERPCALPLCPRESKRAVVDSDGLLVFFVRNLVLYLVVKLSETLSRYVCRLFFISHSSVFLSRSENKA</sequence>
<dbReference type="EMBL" id="BMAW01036340">
    <property type="protein sequence ID" value="GFU43581.1"/>
    <property type="molecule type" value="Genomic_DNA"/>
</dbReference>
<reference evidence="1" key="1">
    <citation type="submission" date="2020-08" db="EMBL/GenBank/DDBJ databases">
        <title>Multicomponent nature underlies the extraordinary mechanical properties of spider dragline silk.</title>
        <authorList>
            <person name="Kono N."/>
            <person name="Nakamura H."/>
            <person name="Mori M."/>
            <person name="Yoshida Y."/>
            <person name="Ohtoshi R."/>
            <person name="Malay A.D."/>
            <person name="Moran D.A.P."/>
            <person name="Tomita M."/>
            <person name="Numata K."/>
            <person name="Arakawa K."/>
        </authorList>
    </citation>
    <scope>NUCLEOTIDE SEQUENCE</scope>
</reference>
<proteinExistence type="predicted"/>
<comment type="caution">
    <text evidence="1">The sequence shown here is derived from an EMBL/GenBank/DDBJ whole genome shotgun (WGS) entry which is preliminary data.</text>
</comment>
<protein>
    <submittedName>
        <fullName evidence="1">Uncharacterized protein</fullName>
    </submittedName>
</protein>
<dbReference type="Proteomes" id="UP000887013">
    <property type="component" value="Unassembled WGS sequence"/>
</dbReference>
<name>A0A8X6QYD6_NEPPI</name>